<evidence type="ECO:0000256" key="6">
    <source>
        <dbReference type="ARBA" id="ARBA00022989"/>
    </source>
</evidence>
<evidence type="ECO:0000256" key="11">
    <source>
        <dbReference type="ARBA" id="ARBA00023303"/>
    </source>
</evidence>
<evidence type="ECO:0000256" key="2">
    <source>
        <dbReference type="ARBA" id="ARBA00022448"/>
    </source>
</evidence>
<evidence type="ECO:0000256" key="10">
    <source>
        <dbReference type="ARBA" id="ARBA00023180"/>
    </source>
</evidence>
<feature type="transmembrane region" description="Helical" evidence="12">
    <location>
        <begin position="785"/>
        <end position="812"/>
    </location>
</feature>
<organism evidence="14 15">
    <name type="scientific">Exocentrus adspersus</name>
    <dbReference type="NCBI Taxonomy" id="1586481"/>
    <lineage>
        <taxon>Eukaryota</taxon>
        <taxon>Metazoa</taxon>
        <taxon>Ecdysozoa</taxon>
        <taxon>Arthropoda</taxon>
        <taxon>Hexapoda</taxon>
        <taxon>Insecta</taxon>
        <taxon>Pterygota</taxon>
        <taxon>Neoptera</taxon>
        <taxon>Endopterygota</taxon>
        <taxon>Coleoptera</taxon>
        <taxon>Polyphaga</taxon>
        <taxon>Cucujiformia</taxon>
        <taxon>Chrysomeloidea</taxon>
        <taxon>Cerambycidae</taxon>
        <taxon>Lamiinae</taxon>
        <taxon>Acanthocinini</taxon>
        <taxon>Exocentrus</taxon>
    </lineage>
</organism>
<dbReference type="SUPFAM" id="SSF48403">
    <property type="entry name" value="Ankyrin repeat"/>
    <property type="match status" value="1"/>
</dbReference>
<dbReference type="InterPro" id="IPR052076">
    <property type="entry name" value="TRP_cation_channel"/>
</dbReference>
<proteinExistence type="predicted"/>
<feature type="domain" description="Ion transport" evidence="13">
    <location>
        <begin position="590"/>
        <end position="819"/>
    </location>
</feature>
<evidence type="ECO:0000313" key="15">
    <source>
        <dbReference type="Proteomes" id="UP001159042"/>
    </source>
</evidence>
<protein>
    <recommendedName>
        <fullName evidence="13">Ion transport domain-containing protein</fullName>
    </recommendedName>
</protein>
<keyword evidence="6 12" id="KW-1133">Transmembrane helix</keyword>
<accession>A0AAV8W650</accession>
<feature type="transmembrane region" description="Helical" evidence="12">
    <location>
        <begin position="652"/>
        <end position="670"/>
    </location>
</feature>
<keyword evidence="15" id="KW-1185">Reference proteome</keyword>
<dbReference type="Gene3D" id="1.25.40.20">
    <property type="entry name" value="Ankyrin repeat-containing domain"/>
    <property type="match status" value="1"/>
</dbReference>
<evidence type="ECO:0000256" key="4">
    <source>
        <dbReference type="ARBA" id="ARBA00022692"/>
    </source>
</evidence>
<sequence length="901" mass="105452">SKCARNKNKRQVYKVKDYEYLILNVIMEDDLQELKVYDGNGHHDYEKISAVFNSETILRAVLENRKEEIDALVKKSTKGILNYKYKDYGNKPIILIACINSMVTKDTLSVLCQSIISHYYRLDCFDEDWYKWEPLHHVARIADPEKLQVLIDNTDNVDCLTTFSENALHVLLEYQKCNKPFNALLYNGTESKECIIINTEKENTYECAKILIESGIDVNHSNLWNETPICIAVRYRYIKITELLLTVPTLDLDNYKEGGFSTRAYLKENFIRQDTISQSNILYDDPIKILFDHLKSGDEDAFVDFNNENIKDYANSIDGDREYNTPGNMLQFCFKKGLLEYLQHELFNEELTKSSITDNLMFKVFCSKGLGRCVEHLLNNGADPKTVYRKFPRPLLETAATVGYYPLIAMLLGHKSCKITSDEIFDILSKLYDDNQLRLENHECYRKYVLSLLLNKLLSLKGNEALSNRKLNILNDILHKLNLECDDEKEDDSENICRILKLGASLARKTKKKQMVIERVHPDILKLHFDDCIENNLFCYNSFVEDSNGSYSETRALHYLATSPEKSELLRHPLLIHYIHNKWLRNFYFFYIDLFLYFIFMISIYAYMVLAQKQRYYSVISIIFYCSLALHSTKECIQLLFLYRLKYFLDGVNYFELAVILCCFINIYHYNEYSAVLAIIFSTVIFVTLLGQVPACAKYTIIFGSIKYFLQYAGFYFIQFVSFALVFYLIFPLEHNRKSVTNKNSTSEEVDEDTTGAIFNNLFYTLIIFTGEFSDRVLEPSKFPIFGRVIMTVFIFCMTIILNNLLVGLIVADMDEMQRAGKVYKQVKIAHFITKMNSIVKRLYEFKTHRFIKDIINFLHIFKKGKYKILDLNQCKHKTVFDEGNLKQLKLIRSKKKLRLR</sequence>
<evidence type="ECO:0000313" key="14">
    <source>
        <dbReference type="EMBL" id="KAJ8921825.1"/>
    </source>
</evidence>
<evidence type="ECO:0000256" key="7">
    <source>
        <dbReference type="ARBA" id="ARBA00023043"/>
    </source>
</evidence>
<keyword evidence="9 12" id="KW-0472">Membrane</keyword>
<dbReference type="Pfam" id="PF00520">
    <property type="entry name" value="Ion_trans"/>
    <property type="match status" value="1"/>
</dbReference>
<evidence type="ECO:0000256" key="1">
    <source>
        <dbReference type="ARBA" id="ARBA00004141"/>
    </source>
</evidence>
<reference evidence="14 15" key="1">
    <citation type="journal article" date="2023" name="Insect Mol. Biol.">
        <title>Genome sequencing provides insights into the evolution of gene families encoding plant cell wall-degrading enzymes in longhorned beetles.</title>
        <authorList>
            <person name="Shin N.R."/>
            <person name="Okamura Y."/>
            <person name="Kirsch R."/>
            <person name="Pauchet Y."/>
        </authorList>
    </citation>
    <scope>NUCLEOTIDE SEQUENCE [LARGE SCALE GENOMIC DNA]</scope>
    <source>
        <strain evidence="14">EAD_L_NR</strain>
    </source>
</reference>
<feature type="non-terminal residue" evidence="14">
    <location>
        <position position="1"/>
    </location>
</feature>
<dbReference type="GO" id="GO:0005216">
    <property type="term" value="F:monoatomic ion channel activity"/>
    <property type="evidence" value="ECO:0007669"/>
    <property type="project" value="InterPro"/>
</dbReference>
<keyword evidence="5" id="KW-0677">Repeat</keyword>
<dbReference type="InterPro" id="IPR036770">
    <property type="entry name" value="Ankyrin_rpt-contain_sf"/>
</dbReference>
<dbReference type="InterPro" id="IPR005821">
    <property type="entry name" value="Ion_trans_dom"/>
</dbReference>
<feature type="transmembrane region" description="Helical" evidence="12">
    <location>
        <begin position="588"/>
        <end position="608"/>
    </location>
</feature>
<evidence type="ECO:0000259" key="13">
    <source>
        <dbReference type="Pfam" id="PF00520"/>
    </source>
</evidence>
<feature type="transmembrane region" description="Helical" evidence="12">
    <location>
        <begin position="709"/>
        <end position="731"/>
    </location>
</feature>
<evidence type="ECO:0000256" key="5">
    <source>
        <dbReference type="ARBA" id="ARBA00022737"/>
    </source>
</evidence>
<dbReference type="AlphaFoldDB" id="A0AAV8W650"/>
<dbReference type="SMART" id="SM00248">
    <property type="entry name" value="ANK"/>
    <property type="match status" value="4"/>
</dbReference>
<dbReference type="InterPro" id="IPR002110">
    <property type="entry name" value="Ankyrin_rpt"/>
</dbReference>
<feature type="transmembrane region" description="Helical" evidence="12">
    <location>
        <begin position="614"/>
        <end position="631"/>
    </location>
</feature>
<dbReference type="GO" id="GO:0034703">
    <property type="term" value="C:cation channel complex"/>
    <property type="evidence" value="ECO:0007669"/>
    <property type="project" value="UniProtKB-ARBA"/>
</dbReference>
<evidence type="ECO:0000256" key="8">
    <source>
        <dbReference type="ARBA" id="ARBA00023065"/>
    </source>
</evidence>
<comment type="subcellular location">
    <subcellularLocation>
        <location evidence="1">Membrane</location>
        <topology evidence="1">Multi-pass membrane protein</topology>
    </subcellularLocation>
</comment>
<feature type="transmembrane region" description="Helical" evidence="12">
    <location>
        <begin position="676"/>
        <end position="697"/>
    </location>
</feature>
<dbReference type="Proteomes" id="UP001159042">
    <property type="component" value="Unassembled WGS sequence"/>
</dbReference>
<gene>
    <name evidence="14" type="ORF">NQ315_008457</name>
</gene>
<keyword evidence="8" id="KW-0406">Ion transport</keyword>
<comment type="caution">
    <text evidence="14">The sequence shown here is derived from an EMBL/GenBank/DDBJ whole genome shotgun (WGS) entry which is preliminary data.</text>
</comment>
<evidence type="ECO:0000256" key="9">
    <source>
        <dbReference type="ARBA" id="ARBA00023136"/>
    </source>
</evidence>
<keyword evidence="3" id="KW-0716">Sensory transduction</keyword>
<name>A0AAV8W650_9CUCU</name>
<keyword evidence="2" id="KW-0813">Transport</keyword>
<keyword evidence="4 12" id="KW-0812">Transmembrane</keyword>
<evidence type="ECO:0000256" key="3">
    <source>
        <dbReference type="ARBA" id="ARBA00022606"/>
    </source>
</evidence>
<keyword evidence="7" id="KW-0040">ANK repeat</keyword>
<keyword evidence="10" id="KW-0325">Glycoprotein</keyword>
<evidence type="ECO:0000256" key="12">
    <source>
        <dbReference type="SAM" id="Phobius"/>
    </source>
</evidence>
<dbReference type="PANTHER" id="PTHR47143:SF1">
    <property type="entry name" value="ION_TRANS DOMAIN-CONTAINING PROTEIN"/>
    <property type="match status" value="1"/>
</dbReference>
<dbReference type="EMBL" id="JANEYG010000008">
    <property type="protein sequence ID" value="KAJ8921825.1"/>
    <property type="molecule type" value="Genomic_DNA"/>
</dbReference>
<dbReference type="PANTHER" id="PTHR47143">
    <property type="entry name" value="TRANSIENT RECEPTOR POTENTIAL CATION CHANNEL PROTEIN PAINLESS"/>
    <property type="match status" value="1"/>
</dbReference>
<keyword evidence="11" id="KW-0407">Ion channel</keyword>